<gene>
    <name evidence="2" type="ORF">IQ251_06815</name>
</gene>
<dbReference type="Proteomes" id="UP000598360">
    <property type="component" value="Unassembled WGS sequence"/>
</dbReference>
<sequence length="103" mass="10964">MSTSESRARVRPGLIVGHVLGWLLFALGFAAWCLVLPITWRGFEGFGVEQGLVMLWIGVYGFLAGIGTVILVGTLGWHRLLAKVVLGLYVALLAVVTALAGAE</sequence>
<keyword evidence="1" id="KW-1133">Transmembrane helix</keyword>
<evidence type="ECO:0000256" key="1">
    <source>
        <dbReference type="SAM" id="Phobius"/>
    </source>
</evidence>
<dbReference type="AlphaFoldDB" id="A0A929B9S1"/>
<name>A0A929B9S1_9PSEU</name>
<keyword evidence="1" id="KW-0812">Transmembrane</keyword>
<keyword evidence="1" id="KW-0472">Membrane</keyword>
<feature type="transmembrane region" description="Helical" evidence="1">
    <location>
        <begin position="80"/>
        <end position="102"/>
    </location>
</feature>
<evidence type="ECO:0000313" key="2">
    <source>
        <dbReference type="EMBL" id="MBE9374158.1"/>
    </source>
</evidence>
<comment type="caution">
    <text evidence="2">The sequence shown here is derived from an EMBL/GenBank/DDBJ whole genome shotgun (WGS) entry which is preliminary data.</text>
</comment>
<accession>A0A929B9S1</accession>
<evidence type="ECO:0000313" key="3">
    <source>
        <dbReference type="Proteomes" id="UP000598360"/>
    </source>
</evidence>
<feature type="transmembrane region" description="Helical" evidence="1">
    <location>
        <begin position="52"/>
        <end position="73"/>
    </location>
</feature>
<reference evidence="2" key="1">
    <citation type="submission" date="2020-10" db="EMBL/GenBank/DDBJ databases">
        <title>Diversity and distribution of actinomycetes associated with coral in the coast of Hainan.</title>
        <authorList>
            <person name="Li F."/>
        </authorList>
    </citation>
    <scope>NUCLEOTIDE SEQUENCE</scope>
    <source>
        <strain evidence="2">HNM0983</strain>
    </source>
</reference>
<organism evidence="2 3">
    <name type="scientific">Saccharopolyspora montiporae</name>
    <dbReference type="NCBI Taxonomy" id="2781240"/>
    <lineage>
        <taxon>Bacteria</taxon>
        <taxon>Bacillati</taxon>
        <taxon>Actinomycetota</taxon>
        <taxon>Actinomycetes</taxon>
        <taxon>Pseudonocardiales</taxon>
        <taxon>Pseudonocardiaceae</taxon>
        <taxon>Saccharopolyspora</taxon>
    </lineage>
</organism>
<keyword evidence="3" id="KW-1185">Reference proteome</keyword>
<protein>
    <submittedName>
        <fullName evidence="2">Uncharacterized protein</fullName>
    </submittedName>
</protein>
<feature type="transmembrane region" description="Helical" evidence="1">
    <location>
        <begin position="12"/>
        <end position="40"/>
    </location>
</feature>
<proteinExistence type="predicted"/>
<dbReference type="EMBL" id="JADEYC010000009">
    <property type="protein sequence ID" value="MBE9374158.1"/>
    <property type="molecule type" value="Genomic_DNA"/>
</dbReference>
<dbReference type="RefSeq" id="WP_193927586.1">
    <property type="nucleotide sequence ID" value="NZ_JADEYC010000009.1"/>
</dbReference>